<dbReference type="InterPro" id="IPR049943">
    <property type="entry name" value="Ser_HO-MeTrfase-like"/>
</dbReference>
<dbReference type="PANTHER" id="PTHR11680:SF35">
    <property type="entry name" value="SERINE HYDROXYMETHYLTRANSFERASE 1"/>
    <property type="match status" value="1"/>
</dbReference>
<dbReference type="GO" id="GO:0035999">
    <property type="term" value="P:tetrahydrofolate interconversion"/>
    <property type="evidence" value="ECO:0007669"/>
    <property type="project" value="UniProtKB-UniRule"/>
</dbReference>
<reference evidence="15 16" key="1">
    <citation type="submission" date="2017-07" db="EMBL/GenBank/DDBJ databases">
        <title>Paenibacillus herberti R33 genome sequencing and assembly.</title>
        <authorList>
            <person name="Su W."/>
        </authorList>
    </citation>
    <scope>NUCLEOTIDE SEQUENCE [LARGE SCALE GENOMIC DNA]</scope>
    <source>
        <strain evidence="15 16">R33</strain>
    </source>
</reference>
<comment type="catalytic activity">
    <reaction evidence="1 12">
        <text>(6R)-5,10-methylene-5,6,7,8-tetrahydrofolate + glycine + H2O = (6S)-5,6,7,8-tetrahydrofolate + L-serine</text>
        <dbReference type="Rhea" id="RHEA:15481"/>
        <dbReference type="ChEBI" id="CHEBI:15377"/>
        <dbReference type="ChEBI" id="CHEBI:15636"/>
        <dbReference type="ChEBI" id="CHEBI:33384"/>
        <dbReference type="ChEBI" id="CHEBI:57305"/>
        <dbReference type="ChEBI" id="CHEBI:57453"/>
        <dbReference type="EC" id="2.1.2.1"/>
    </reaction>
</comment>
<feature type="binding site" evidence="12">
    <location>
        <begin position="122"/>
        <end position="124"/>
    </location>
    <ligand>
        <name>(6S)-5,6,7,8-tetrahydrofolate</name>
        <dbReference type="ChEBI" id="CHEBI:57453"/>
    </ligand>
</feature>
<evidence type="ECO:0000256" key="4">
    <source>
        <dbReference type="ARBA" id="ARBA00006376"/>
    </source>
</evidence>
<dbReference type="UniPathway" id="UPA00193"/>
<evidence type="ECO:0000259" key="14">
    <source>
        <dbReference type="Pfam" id="PF00464"/>
    </source>
</evidence>
<evidence type="ECO:0000256" key="10">
    <source>
        <dbReference type="ARBA" id="ARBA00022898"/>
    </source>
</evidence>
<comment type="subunit">
    <text evidence="5 12">Homodimer.</text>
</comment>
<dbReference type="GO" id="GO:0032259">
    <property type="term" value="P:methylation"/>
    <property type="evidence" value="ECO:0007669"/>
    <property type="project" value="UniProtKB-KW"/>
</dbReference>
<dbReference type="GO" id="GO:0008168">
    <property type="term" value="F:methyltransferase activity"/>
    <property type="evidence" value="ECO:0007669"/>
    <property type="project" value="UniProtKB-KW"/>
</dbReference>
<keyword evidence="6 12" id="KW-0963">Cytoplasm</keyword>
<accession>A0A229NWD5</accession>
<feature type="binding site" evidence="12">
    <location>
        <position position="118"/>
    </location>
    <ligand>
        <name>(6S)-5,6,7,8-tetrahydrofolate</name>
        <dbReference type="ChEBI" id="CHEBI:57453"/>
    </ligand>
</feature>
<keyword evidence="7 12" id="KW-0554">One-carbon metabolism</keyword>
<dbReference type="SUPFAM" id="SSF53383">
    <property type="entry name" value="PLP-dependent transferases"/>
    <property type="match status" value="1"/>
</dbReference>
<dbReference type="GO" id="GO:0004372">
    <property type="term" value="F:glycine hydroxymethyltransferase activity"/>
    <property type="evidence" value="ECO:0007669"/>
    <property type="project" value="UniProtKB-UniRule"/>
</dbReference>
<dbReference type="Gene3D" id="3.40.640.10">
    <property type="entry name" value="Type I PLP-dependent aspartate aminotransferase-like (Major domain)"/>
    <property type="match status" value="1"/>
</dbReference>
<dbReference type="InterPro" id="IPR039429">
    <property type="entry name" value="SHMT-like_dom"/>
</dbReference>
<keyword evidence="9 12" id="KW-0808">Transferase</keyword>
<dbReference type="CDD" id="cd00378">
    <property type="entry name" value="SHMT"/>
    <property type="match status" value="1"/>
</dbReference>
<comment type="pathway">
    <text evidence="12">One-carbon metabolism; tetrahydrofolate interconversion.</text>
</comment>
<keyword evidence="15" id="KW-0489">Methyltransferase</keyword>
<dbReference type="GO" id="GO:0005829">
    <property type="term" value="C:cytosol"/>
    <property type="evidence" value="ECO:0007669"/>
    <property type="project" value="TreeGrafter"/>
</dbReference>
<sequence>MMEQLRKQDPDVLKALGLELQRQRDNIELIASENIVSEAVLEAMGSVLTNKYAEGYPGKRFYGGCEHVDIVEDIARERAKELFGAEHANVQPHSGAQANMAVYLAALKPGDTVLGMNLAHGGHLTHGSPVNASGLLYNFVAYGVEEGSFTINYDELRKAAFKHRPRMIVAGASAYPRIIDFEKIGEIAKDVGALFFVDMAHIAGLVAAGLHPNPIPHAHFVTTTTHKTLRGPRGGLILTTKAWAAAIDKAVFPGSQGGPLMHIIAAKAVAFGEALQPEFKTYAQNVVSNAKVLSEELISRGHNIVSGGTDNHLMLLDTRGLGITGKVAEHVLDSVGITVNKNAIPFDPTSPFITSGIRLGTPAATTRGMDGDAMRTIAEVIDMTLRNPEDEAVLAKATGIVRELTSRYPLYTEMKY</sequence>
<dbReference type="InterPro" id="IPR015421">
    <property type="entry name" value="PyrdxlP-dep_Trfase_major"/>
</dbReference>
<dbReference type="NCBIfam" id="NF000586">
    <property type="entry name" value="PRK00011.1"/>
    <property type="match status" value="1"/>
</dbReference>
<comment type="similarity">
    <text evidence="4 12">Belongs to the SHMT family.</text>
</comment>
<dbReference type="EC" id="2.1.2.1" evidence="12"/>
<dbReference type="HAMAP" id="MF_00051">
    <property type="entry name" value="SHMT"/>
    <property type="match status" value="1"/>
</dbReference>
<dbReference type="Proteomes" id="UP000215145">
    <property type="component" value="Unassembled WGS sequence"/>
</dbReference>
<keyword evidence="16" id="KW-1185">Reference proteome</keyword>
<dbReference type="FunFam" id="3.40.640.10:FF:000001">
    <property type="entry name" value="Serine hydroxymethyltransferase"/>
    <property type="match status" value="1"/>
</dbReference>
<evidence type="ECO:0000256" key="3">
    <source>
        <dbReference type="ARBA" id="ARBA00004496"/>
    </source>
</evidence>
<dbReference type="GO" id="GO:0019264">
    <property type="term" value="P:glycine biosynthetic process from serine"/>
    <property type="evidence" value="ECO:0007669"/>
    <property type="project" value="UniProtKB-UniRule"/>
</dbReference>
<protein>
    <recommendedName>
        <fullName evidence="12">Serine hydroxymethyltransferase</fullName>
        <shortName evidence="12">SHMT</shortName>
        <shortName evidence="12">Serine methylase</shortName>
        <ecNumber evidence="12">2.1.2.1</ecNumber>
    </recommendedName>
</protein>
<evidence type="ECO:0000313" key="15">
    <source>
        <dbReference type="EMBL" id="OXM14182.1"/>
    </source>
</evidence>
<comment type="caution">
    <text evidence="12">Lacks conserved residue(s) required for the propagation of feature annotation.</text>
</comment>
<gene>
    <name evidence="12" type="primary">glyA</name>
    <name evidence="15" type="ORF">CGZ75_14530</name>
</gene>
<dbReference type="AlphaFoldDB" id="A0A229NWD5"/>
<evidence type="ECO:0000256" key="9">
    <source>
        <dbReference type="ARBA" id="ARBA00022679"/>
    </source>
</evidence>
<evidence type="ECO:0000256" key="12">
    <source>
        <dbReference type="HAMAP-Rule" id="MF_00051"/>
    </source>
</evidence>
<comment type="subcellular location">
    <subcellularLocation>
        <location evidence="3 12">Cytoplasm</location>
    </subcellularLocation>
</comment>
<dbReference type="InterPro" id="IPR019798">
    <property type="entry name" value="Ser_HO-MeTrfase_PLP_BS"/>
</dbReference>
<evidence type="ECO:0000256" key="6">
    <source>
        <dbReference type="ARBA" id="ARBA00022490"/>
    </source>
</evidence>
<evidence type="ECO:0000256" key="13">
    <source>
        <dbReference type="PIRSR" id="PIRSR000412-50"/>
    </source>
</evidence>
<comment type="function">
    <text evidence="11">Catalyzes the reversible interconversion of serine and glycine with tetrahydrofolate (THF) serving as the one-carbon carrier. This reaction serves as the major source of one-carbon groups required for the biosynthesis of purines, thymidylate, methionine, and other important biomolecules. Also exhibits THF-independent aldolase activity toward beta-hydroxyamino acids, producing glycine and aldehydes, via a retro-aldol mechanism. Thus, is able to catalyze the cleavage of L-allo-threonine.</text>
</comment>
<evidence type="ECO:0000256" key="1">
    <source>
        <dbReference type="ARBA" id="ARBA00001528"/>
    </source>
</evidence>
<dbReference type="InterPro" id="IPR015424">
    <property type="entry name" value="PyrdxlP-dep_Trfase"/>
</dbReference>
<evidence type="ECO:0000256" key="2">
    <source>
        <dbReference type="ARBA" id="ARBA00001933"/>
    </source>
</evidence>
<evidence type="ECO:0000256" key="5">
    <source>
        <dbReference type="ARBA" id="ARBA00011738"/>
    </source>
</evidence>
<organism evidence="15 16">
    <name type="scientific">Paenibacillus herberti</name>
    <dbReference type="NCBI Taxonomy" id="1619309"/>
    <lineage>
        <taxon>Bacteria</taxon>
        <taxon>Bacillati</taxon>
        <taxon>Bacillota</taxon>
        <taxon>Bacilli</taxon>
        <taxon>Bacillales</taxon>
        <taxon>Paenibacillaceae</taxon>
        <taxon>Paenibacillus</taxon>
    </lineage>
</organism>
<feature type="site" description="Plays an important role in substrate specificity" evidence="12">
    <location>
        <position position="226"/>
    </location>
</feature>
<name>A0A229NWD5_9BACL</name>
<comment type="cofactor">
    <cofactor evidence="2 12 13">
        <name>pyridoxal 5'-phosphate</name>
        <dbReference type="ChEBI" id="CHEBI:597326"/>
    </cofactor>
</comment>
<dbReference type="InterPro" id="IPR015422">
    <property type="entry name" value="PyrdxlP-dep_Trfase_small"/>
</dbReference>
<dbReference type="PIRSF" id="PIRSF000412">
    <property type="entry name" value="SHMT"/>
    <property type="match status" value="1"/>
</dbReference>
<evidence type="ECO:0000313" key="16">
    <source>
        <dbReference type="Proteomes" id="UP000215145"/>
    </source>
</evidence>
<keyword evidence="10 12" id="KW-0663">Pyridoxal phosphate</keyword>
<keyword evidence="8 12" id="KW-0028">Amino-acid biosynthesis</keyword>
<dbReference type="Gene3D" id="3.90.1150.10">
    <property type="entry name" value="Aspartate Aminotransferase, domain 1"/>
    <property type="match status" value="1"/>
</dbReference>
<proteinExistence type="inferred from homology"/>
<dbReference type="PROSITE" id="PS00096">
    <property type="entry name" value="SHMT"/>
    <property type="match status" value="1"/>
</dbReference>
<dbReference type="UniPathway" id="UPA00288">
    <property type="reaction ID" value="UER01023"/>
</dbReference>
<feature type="domain" description="Serine hydroxymethyltransferase-like" evidence="14">
    <location>
        <begin position="5"/>
        <end position="381"/>
    </location>
</feature>
<dbReference type="InterPro" id="IPR001085">
    <property type="entry name" value="Ser_HO-MeTrfase"/>
</dbReference>
<evidence type="ECO:0000256" key="11">
    <source>
        <dbReference type="ARBA" id="ARBA00054606"/>
    </source>
</evidence>
<evidence type="ECO:0000256" key="8">
    <source>
        <dbReference type="ARBA" id="ARBA00022605"/>
    </source>
</evidence>
<dbReference type="GO" id="GO:0030170">
    <property type="term" value="F:pyridoxal phosphate binding"/>
    <property type="evidence" value="ECO:0007669"/>
    <property type="project" value="UniProtKB-UniRule"/>
</dbReference>
<dbReference type="EMBL" id="NMUQ01000002">
    <property type="protein sequence ID" value="OXM14182.1"/>
    <property type="molecule type" value="Genomic_DNA"/>
</dbReference>
<comment type="pathway">
    <text evidence="12">Amino-acid biosynthesis; glycine biosynthesis; glycine from L-serine: step 1/1.</text>
</comment>
<evidence type="ECO:0000256" key="7">
    <source>
        <dbReference type="ARBA" id="ARBA00022563"/>
    </source>
</evidence>
<comment type="caution">
    <text evidence="15">The sequence shown here is derived from an EMBL/GenBank/DDBJ whole genome shotgun (WGS) entry which is preliminary data.</text>
</comment>
<feature type="binding site" evidence="12">
    <location>
        <begin position="350"/>
        <end position="352"/>
    </location>
    <ligand>
        <name>(6S)-5,6,7,8-tetrahydrofolate</name>
        <dbReference type="ChEBI" id="CHEBI:57453"/>
    </ligand>
</feature>
<dbReference type="FunFam" id="3.90.1150.10:FF:000003">
    <property type="entry name" value="Serine hydroxymethyltransferase"/>
    <property type="match status" value="1"/>
</dbReference>
<dbReference type="PANTHER" id="PTHR11680">
    <property type="entry name" value="SERINE HYDROXYMETHYLTRANSFERASE"/>
    <property type="match status" value="1"/>
</dbReference>
<feature type="modified residue" description="N6-(pyridoxal phosphate)lysine" evidence="12 13">
    <location>
        <position position="227"/>
    </location>
</feature>
<dbReference type="Pfam" id="PF00464">
    <property type="entry name" value="SHMT"/>
    <property type="match status" value="1"/>
</dbReference>